<proteinExistence type="predicted"/>
<evidence type="ECO:0000313" key="2">
    <source>
        <dbReference type="EMBL" id="QNT70715.1"/>
    </source>
</evidence>
<dbReference type="AlphaFoldDB" id="A0A7H1N4S9"/>
<dbReference type="EMBL" id="CP053923">
    <property type="protein sequence ID" value="QNT70715.1"/>
    <property type="molecule type" value="Genomic_DNA"/>
</dbReference>
<reference evidence="2 3" key="1">
    <citation type="submission" date="2020-05" db="EMBL/GenBank/DDBJ databases">
        <title>Complete closed genome sequence of Defluviicoccus vanus.</title>
        <authorList>
            <person name="Bessarab I."/>
            <person name="Arumugam K."/>
            <person name="Maszenan A.M."/>
            <person name="Seviour R.J."/>
            <person name="Williams R.B."/>
        </authorList>
    </citation>
    <scope>NUCLEOTIDE SEQUENCE [LARGE SCALE GENOMIC DNA]</scope>
    <source>
        <strain evidence="2 3">Ben 114</strain>
    </source>
</reference>
<evidence type="ECO:0008006" key="4">
    <source>
        <dbReference type="Google" id="ProtNLM"/>
    </source>
</evidence>
<dbReference type="KEGG" id="dvn:HQ394_17040"/>
<protein>
    <recommendedName>
        <fullName evidence="4">DUF4410 domain-containing protein</fullName>
    </recommendedName>
</protein>
<gene>
    <name evidence="2" type="ORF">HQ394_17040</name>
</gene>
<dbReference type="Proteomes" id="UP000516369">
    <property type="component" value="Chromosome"/>
</dbReference>
<keyword evidence="1" id="KW-0732">Signal</keyword>
<sequence>MAMMSLSRRVLLASAAILAIAACSTEIYAPAAQNPPPTEPFNAFGQFQLKPVTLNPDLAEHGYNQSATTAINNNLQPTLGILLDSWNKGSGRMLVVAPYIEDIKFIGGAARFWAGAMAGSSAVVMRVTYTDEATGAVIATPVFYQHANAMGGAWSFGATDNAMLKRMADLVTEYTRNNYVQTVGGPTGAPADRVRSGS</sequence>
<feature type="signal peptide" evidence="1">
    <location>
        <begin position="1"/>
        <end position="21"/>
    </location>
</feature>
<keyword evidence="3" id="KW-1185">Reference proteome</keyword>
<dbReference type="RefSeq" id="WP_190261188.1">
    <property type="nucleotide sequence ID" value="NZ_CP053923.1"/>
</dbReference>
<accession>A0A7H1N4S9</accession>
<organism evidence="2 3">
    <name type="scientific">Defluviicoccus vanus</name>
    <dbReference type="NCBI Taxonomy" id="111831"/>
    <lineage>
        <taxon>Bacteria</taxon>
        <taxon>Pseudomonadati</taxon>
        <taxon>Pseudomonadota</taxon>
        <taxon>Alphaproteobacteria</taxon>
        <taxon>Rhodospirillales</taxon>
        <taxon>Rhodospirillaceae</taxon>
        <taxon>Defluviicoccus</taxon>
    </lineage>
</organism>
<evidence type="ECO:0000313" key="3">
    <source>
        <dbReference type="Proteomes" id="UP000516369"/>
    </source>
</evidence>
<name>A0A7H1N4S9_9PROT</name>
<feature type="chain" id="PRO_5029005745" description="DUF4410 domain-containing protein" evidence="1">
    <location>
        <begin position="22"/>
        <end position="198"/>
    </location>
</feature>
<evidence type="ECO:0000256" key="1">
    <source>
        <dbReference type="SAM" id="SignalP"/>
    </source>
</evidence>